<dbReference type="EMBL" id="LASV01000079">
    <property type="protein sequence ID" value="KKA23993.1"/>
    <property type="molecule type" value="Genomic_DNA"/>
</dbReference>
<evidence type="ECO:0000313" key="3">
    <source>
        <dbReference type="Proteomes" id="UP000053958"/>
    </source>
</evidence>
<evidence type="ECO:0000313" key="2">
    <source>
        <dbReference type="EMBL" id="KKA23993.1"/>
    </source>
</evidence>
<comment type="caution">
    <text evidence="2">The sequence shown here is derived from an EMBL/GenBank/DDBJ whole genome shotgun (WGS) entry which is preliminary data.</text>
</comment>
<dbReference type="STRING" id="1408163.A0A0F4Z284"/>
<feature type="domain" description="BTB" evidence="1">
    <location>
        <begin position="103"/>
        <end position="181"/>
    </location>
</feature>
<protein>
    <recommendedName>
        <fullName evidence="1">BTB domain-containing protein</fullName>
    </recommendedName>
</protein>
<dbReference type="Pfam" id="PF00651">
    <property type="entry name" value="BTB"/>
    <property type="match status" value="1"/>
</dbReference>
<dbReference type="SUPFAM" id="SSF54695">
    <property type="entry name" value="POZ domain"/>
    <property type="match status" value="1"/>
</dbReference>
<proteinExistence type="predicted"/>
<dbReference type="Gene3D" id="3.30.710.10">
    <property type="entry name" value="Potassium Channel Kv1.1, Chain A"/>
    <property type="match status" value="1"/>
</dbReference>
<dbReference type="GeneID" id="25314326"/>
<sequence>MSRDEREDAKILRSADQPVYKVKCVTGSQVCWLDRHHVLVPCAQSNITTFVTESSCMPKKNCKKVVRELSDIEEQPLQSDTRNEDTKVLLRSLASLYRDPKYSDLTIVCGTKTFAVHRCIICPRSVFFAKACDGGFQIQADVEFAPGKETSSREIQLPDDNPIVVKKMIQYLYTLDYSVTDELDTKSTAADAKDDEIPMDGTVDEAAERNAEDTLQNIADFPEDGNIAESSEVPLNQVAENQAEAPVSDPLFFHIWMYALADRLLIDGLKVLAKRYFHETFLHQLDYGSFCRAVEEVYCSTPPHERGLRDLVVNITLDHLTTLRNSGALSDDLLNRIPDFACDLCIAIINKTVPPLSGAWGQPLQSSFKF</sequence>
<dbReference type="PROSITE" id="PS50097">
    <property type="entry name" value="BTB"/>
    <property type="match status" value="1"/>
</dbReference>
<dbReference type="AlphaFoldDB" id="A0A0F4Z284"/>
<dbReference type="PANTHER" id="PTHR47843">
    <property type="entry name" value="BTB DOMAIN-CONTAINING PROTEIN-RELATED"/>
    <property type="match status" value="1"/>
</dbReference>
<dbReference type="InterPro" id="IPR011333">
    <property type="entry name" value="SKP1/BTB/POZ_sf"/>
</dbReference>
<dbReference type="RefSeq" id="XP_013330605.1">
    <property type="nucleotide sequence ID" value="XM_013475151.1"/>
</dbReference>
<dbReference type="OrthoDB" id="6359816at2759"/>
<organism evidence="2 3">
    <name type="scientific">Rasamsonia emersonii (strain ATCC 16479 / CBS 393.64 / IMI 116815)</name>
    <dbReference type="NCBI Taxonomy" id="1408163"/>
    <lineage>
        <taxon>Eukaryota</taxon>
        <taxon>Fungi</taxon>
        <taxon>Dikarya</taxon>
        <taxon>Ascomycota</taxon>
        <taxon>Pezizomycotina</taxon>
        <taxon>Eurotiomycetes</taxon>
        <taxon>Eurotiomycetidae</taxon>
        <taxon>Eurotiales</taxon>
        <taxon>Trichocomaceae</taxon>
        <taxon>Rasamsonia</taxon>
    </lineage>
</organism>
<dbReference type="InterPro" id="IPR000210">
    <property type="entry name" value="BTB/POZ_dom"/>
</dbReference>
<name>A0A0F4Z284_RASE3</name>
<evidence type="ECO:0000259" key="1">
    <source>
        <dbReference type="PROSITE" id="PS50097"/>
    </source>
</evidence>
<gene>
    <name evidence="2" type="ORF">T310_1975</name>
</gene>
<accession>A0A0F4Z284</accession>
<dbReference type="PANTHER" id="PTHR47843:SF5">
    <property type="entry name" value="BTB_POZ DOMAIN PROTEIN"/>
    <property type="match status" value="1"/>
</dbReference>
<dbReference type="Proteomes" id="UP000053958">
    <property type="component" value="Unassembled WGS sequence"/>
</dbReference>
<keyword evidence="3" id="KW-1185">Reference proteome</keyword>
<reference evidence="2 3" key="1">
    <citation type="submission" date="2015-04" db="EMBL/GenBank/DDBJ databases">
        <authorList>
            <person name="Heijne W.H."/>
            <person name="Fedorova N.D."/>
            <person name="Nierman W.C."/>
            <person name="Vollebregt A.W."/>
            <person name="Zhao Z."/>
            <person name="Wu L."/>
            <person name="Kumar M."/>
            <person name="Stam H."/>
            <person name="van den Berg M.A."/>
            <person name="Pel H.J."/>
        </authorList>
    </citation>
    <scope>NUCLEOTIDE SEQUENCE [LARGE SCALE GENOMIC DNA]</scope>
    <source>
        <strain evidence="2 3">CBS 393.64</strain>
    </source>
</reference>
<dbReference type="CDD" id="cd18186">
    <property type="entry name" value="BTB_POZ_ZBTB_KLHL-like"/>
    <property type="match status" value="1"/>
</dbReference>